<sequence length="1106" mass="121011">MSEDLPEDYDQYSRGDEEMPDDGALNPRMGRAANVIGEDDDDEEEEEEDDDDEDEEDEEDGPSRKRQKRNKKVANKYLDVEAEVDNDDEDLDEDDDDLKDTRDFIEADDPSLETSDSRRRILADHHRLDRQQEAIIDQDAEAMARRLKERYARPAAAARYMGDEDHVPQRLLMPSVKDAFLWQIRVKPGREKDIVFSLMRKYLEKEFSPNNSLDIYSAFYRDSLPGMIYVEARNEKQVHHAVSGLVGVYPSRGFVLVPIDEMASLLKIKKQQTTITPGSWIRIKRGKYAGDLAQVLDVTDNGEDAGLKFIPRIDLTPKENDSLKRKKGALSSSIGLSRPPQRLFNIEEVTKVYGQRSCVRRNNGEYVFNGDTYRNGFLEKDIKIHGILTENVNPTLDEITAFQAANEDTEDGGPLSTTLDLSIIADAAKKAATAVLQPGDHVEVFEGEQIGVDGIVESIRDDIVVLRAKVLDHGDQRIEVPAASVRKRFKPGDHVKVMAGKNADETGLVVAVNGDVVSIWSDVSSQEVTVFSKDVREAAEVGSGTNVVGQYELHDLVQLDQQTVGVIFKTERVSFRVLDQNGAVRHVQPHQITMRRDSSRAVATDAEGHPIRVQDTLKEVEGERNSASYPSIPICFLHNRELTEHGGVFVARCRALASLAPKGGPSGRAGVDLSSMNPAVTGGAVGGIVGSGLMGRAPRDRLANTPVMVVKGEFKGYMGTIKDTNGNMARVELLTNNKVISIDKSKLKQKVSTTNTWEPLDSVFNGRPFQRDYSMLLPAGSHNVAVTAMAPRTLISGGRTPGWNQAVTPNPYAAGSRTPGWAAAVTPNPAPPELPLPEIIPWGDPSPTWNGDAATTSGFGGNTPARQVDPQSPAVDTWGDNPLEWAETPSAATPYTSAPTPFSAPTPGAGLGGATPTPGGAMTPYLGEGERSFGSSGKTLILLTKDWLVTCHRMAQSNGKNLGFHATFDSLGAWRNGEFDGNTAVVTNVIEIPDPNSIIASTATAFFEGSREEFSGVPVEYFKPVHPVMGKANAGPCFETSGKFMGNLVRITDSDRDTGEFTVDFYDEIERAKNSLFATYRPNELVFAESHYRPTGNHAQLSGSQN</sequence>
<dbReference type="Gene3D" id="3.30.70.940">
    <property type="entry name" value="NusG, N-terminal domain"/>
    <property type="match status" value="1"/>
</dbReference>
<evidence type="ECO:0000259" key="10">
    <source>
        <dbReference type="SMART" id="SM00738"/>
    </source>
</evidence>
<feature type="compositionally biased region" description="Acidic residues" evidence="9">
    <location>
        <begin position="37"/>
        <end position="60"/>
    </location>
</feature>
<evidence type="ECO:0000256" key="7">
    <source>
        <dbReference type="ARBA" id="ARBA00025870"/>
    </source>
</evidence>
<dbReference type="Pfam" id="PF23042">
    <property type="entry name" value="KOW1_SPT5"/>
    <property type="match status" value="1"/>
</dbReference>
<dbReference type="AlphaFoldDB" id="A0A9P6B1V5"/>
<dbReference type="GO" id="GO:0006357">
    <property type="term" value="P:regulation of transcription by RNA polymerase II"/>
    <property type="evidence" value="ECO:0007669"/>
    <property type="project" value="InterPro"/>
</dbReference>
<feature type="domain" description="KOW" evidence="11">
    <location>
        <begin position="488"/>
        <end position="515"/>
    </location>
</feature>
<evidence type="ECO:0000256" key="3">
    <source>
        <dbReference type="ARBA" id="ARBA00020181"/>
    </source>
</evidence>
<dbReference type="Pfam" id="PF23290">
    <property type="entry name" value="KOW5_SPT5"/>
    <property type="match status" value="1"/>
</dbReference>
<dbReference type="Gene3D" id="2.30.30.30">
    <property type="match status" value="3"/>
</dbReference>
<organism evidence="12 13">
    <name type="scientific">Hydnum rufescens UP504</name>
    <dbReference type="NCBI Taxonomy" id="1448309"/>
    <lineage>
        <taxon>Eukaryota</taxon>
        <taxon>Fungi</taxon>
        <taxon>Dikarya</taxon>
        <taxon>Basidiomycota</taxon>
        <taxon>Agaricomycotina</taxon>
        <taxon>Agaricomycetes</taxon>
        <taxon>Cantharellales</taxon>
        <taxon>Hydnaceae</taxon>
        <taxon>Hydnum</taxon>
    </lineage>
</organism>
<dbReference type="InterPro" id="IPR008991">
    <property type="entry name" value="Translation_prot_SH3-like_sf"/>
</dbReference>
<evidence type="ECO:0000313" key="13">
    <source>
        <dbReference type="Proteomes" id="UP000886523"/>
    </source>
</evidence>
<comment type="function">
    <text evidence="6 8">The SPT4-SPT5 complex mediates both activation and inhibition of transcription elongation, and plays a role in pre-mRNA processing. This complex seems to be important for the stability of the RNA polymerase II elongation machinery on the chromatin template but not for the inherent ability of this machinery to translocate down the gene.</text>
</comment>
<dbReference type="SUPFAM" id="SSF50104">
    <property type="entry name" value="Translation proteins SH3-like domain"/>
    <property type="match status" value="1"/>
</dbReference>
<feature type="compositionally biased region" description="Acidic residues" evidence="9">
    <location>
        <begin position="80"/>
        <end position="98"/>
    </location>
</feature>
<evidence type="ECO:0000256" key="6">
    <source>
        <dbReference type="ARBA" id="ARBA00024691"/>
    </source>
</evidence>
<dbReference type="CDD" id="cd06083">
    <property type="entry name" value="KOW_Spt5_3"/>
    <property type="match status" value="1"/>
</dbReference>
<dbReference type="SMART" id="SM00739">
    <property type="entry name" value="KOW"/>
    <property type="match status" value="4"/>
</dbReference>
<proteinExistence type="inferred from homology"/>
<name>A0A9P6B1V5_9AGAM</name>
<feature type="region of interest" description="Disordered" evidence="9">
    <location>
        <begin position="854"/>
        <end position="874"/>
    </location>
</feature>
<dbReference type="InterPro" id="IPR041978">
    <property type="entry name" value="KOW_Spt5_5"/>
</dbReference>
<dbReference type="InterPro" id="IPR041975">
    <property type="entry name" value="KOW_Spt5_2"/>
</dbReference>
<dbReference type="InterPro" id="IPR005824">
    <property type="entry name" value="KOW"/>
</dbReference>
<dbReference type="InterPro" id="IPR005100">
    <property type="entry name" value="NGN-domain"/>
</dbReference>
<evidence type="ECO:0000256" key="8">
    <source>
        <dbReference type="PIRNR" id="PIRNR036945"/>
    </source>
</evidence>
<evidence type="ECO:0000256" key="1">
    <source>
        <dbReference type="ARBA" id="ARBA00004123"/>
    </source>
</evidence>
<dbReference type="FunFam" id="2.30.30.30:FF:000018">
    <property type="entry name" value="Transcription elongation factor SPT5"/>
    <property type="match status" value="1"/>
</dbReference>
<dbReference type="CDD" id="cd06081">
    <property type="entry name" value="KOW_Spt5_1"/>
    <property type="match status" value="1"/>
</dbReference>
<dbReference type="FunFam" id="3.30.70.940:FF:000005">
    <property type="entry name" value="Transcription elongation factor SPT5"/>
    <property type="match status" value="1"/>
</dbReference>
<reference evidence="12" key="1">
    <citation type="journal article" date="2020" name="Nat. Commun.">
        <title>Large-scale genome sequencing of mycorrhizal fungi provides insights into the early evolution of symbiotic traits.</title>
        <authorList>
            <person name="Miyauchi S."/>
            <person name="Kiss E."/>
            <person name="Kuo A."/>
            <person name="Drula E."/>
            <person name="Kohler A."/>
            <person name="Sanchez-Garcia M."/>
            <person name="Morin E."/>
            <person name="Andreopoulos B."/>
            <person name="Barry K.W."/>
            <person name="Bonito G."/>
            <person name="Buee M."/>
            <person name="Carver A."/>
            <person name="Chen C."/>
            <person name="Cichocki N."/>
            <person name="Clum A."/>
            <person name="Culley D."/>
            <person name="Crous P.W."/>
            <person name="Fauchery L."/>
            <person name="Girlanda M."/>
            <person name="Hayes R.D."/>
            <person name="Keri Z."/>
            <person name="LaButti K."/>
            <person name="Lipzen A."/>
            <person name="Lombard V."/>
            <person name="Magnuson J."/>
            <person name="Maillard F."/>
            <person name="Murat C."/>
            <person name="Nolan M."/>
            <person name="Ohm R.A."/>
            <person name="Pangilinan J."/>
            <person name="Pereira M.F."/>
            <person name="Perotto S."/>
            <person name="Peter M."/>
            <person name="Pfister S."/>
            <person name="Riley R."/>
            <person name="Sitrit Y."/>
            <person name="Stielow J.B."/>
            <person name="Szollosi G."/>
            <person name="Zifcakova L."/>
            <person name="Stursova M."/>
            <person name="Spatafora J.W."/>
            <person name="Tedersoo L."/>
            <person name="Vaario L.M."/>
            <person name="Yamada A."/>
            <person name="Yan M."/>
            <person name="Wang P."/>
            <person name="Xu J."/>
            <person name="Bruns T."/>
            <person name="Baldrian P."/>
            <person name="Vilgalys R."/>
            <person name="Dunand C."/>
            <person name="Henrissat B."/>
            <person name="Grigoriev I.V."/>
            <person name="Hibbett D."/>
            <person name="Nagy L.G."/>
            <person name="Martin F.M."/>
        </authorList>
    </citation>
    <scope>NUCLEOTIDE SEQUENCE</scope>
    <source>
        <strain evidence="12">UP504</strain>
    </source>
</reference>
<dbReference type="CDD" id="cd06085">
    <property type="entry name" value="KOW_Spt5_5"/>
    <property type="match status" value="1"/>
</dbReference>
<accession>A0A9P6B1V5</accession>
<feature type="domain" description="NusG-like N-terminal" evidence="10">
    <location>
        <begin position="178"/>
        <end position="269"/>
    </location>
</feature>
<dbReference type="InterPro" id="IPR006645">
    <property type="entry name" value="NGN-like_dom"/>
</dbReference>
<comment type="caution">
    <text evidence="12">The sequence shown here is derived from an EMBL/GenBank/DDBJ whole genome shotgun (WGS) entry which is preliminary data.</text>
</comment>
<dbReference type="InterPro" id="IPR039385">
    <property type="entry name" value="NGN_Euk"/>
</dbReference>
<dbReference type="GO" id="GO:0000785">
    <property type="term" value="C:chromatin"/>
    <property type="evidence" value="ECO:0007669"/>
    <property type="project" value="UniProtKB-ARBA"/>
</dbReference>
<protein>
    <recommendedName>
        <fullName evidence="3 8">Transcription elongation factor SPT5</fullName>
    </recommendedName>
</protein>
<dbReference type="InterPro" id="IPR039659">
    <property type="entry name" value="SPT5"/>
</dbReference>
<evidence type="ECO:0000313" key="12">
    <source>
        <dbReference type="EMBL" id="KAF9515907.1"/>
    </source>
</evidence>
<dbReference type="CDD" id="cd09888">
    <property type="entry name" value="NGN_Euk"/>
    <property type="match status" value="1"/>
</dbReference>
<feature type="domain" description="KOW" evidence="11">
    <location>
        <begin position="700"/>
        <end position="727"/>
    </location>
</feature>
<comment type="similarity">
    <text evidence="2 8">Belongs to the SPT5 family.</text>
</comment>
<dbReference type="GO" id="GO:0003729">
    <property type="term" value="F:mRNA binding"/>
    <property type="evidence" value="ECO:0007669"/>
    <property type="project" value="TreeGrafter"/>
</dbReference>
<evidence type="ECO:0000256" key="9">
    <source>
        <dbReference type="SAM" id="MobiDB-lite"/>
    </source>
</evidence>
<dbReference type="Pfam" id="PF03439">
    <property type="entry name" value="Spt5-NGN"/>
    <property type="match status" value="1"/>
</dbReference>
<evidence type="ECO:0000256" key="5">
    <source>
        <dbReference type="ARBA" id="ARBA00023242"/>
    </source>
</evidence>
<dbReference type="InterPro" id="IPR036735">
    <property type="entry name" value="NGN_dom_sf"/>
</dbReference>
<dbReference type="GO" id="GO:0006368">
    <property type="term" value="P:transcription elongation by RNA polymerase II"/>
    <property type="evidence" value="ECO:0007669"/>
    <property type="project" value="TreeGrafter"/>
</dbReference>
<keyword evidence="5 8" id="KW-0539">Nucleus</keyword>
<feature type="compositionally biased region" description="Acidic residues" evidence="9">
    <location>
        <begin position="1"/>
        <end position="10"/>
    </location>
</feature>
<dbReference type="SMART" id="SM00738">
    <property type="entry name" value="NGN"/>
    <property type="match status" value="1"/>
</dbReference>
<dbReference type="OrthoDB" id="28901at2759"/>
<dbReference type="Pfam" id="PF00467">
    <property type="entry name" value="KOW"/>
    <property type="match status" value="1"/>
</dbReference>
<keyword evidence="4 8" id="KW-0804">Transcription</keyword>
<feature type="compositionally biased region" description="Basic residues" evidence="9">
    <location>
        <begin position="64"/>
        <end position="74"/>
    </location>
</feature>
<dbReference type="GO" id="GO:0032784">
    <property type="term" value="P:regulation of DNA-templated transcription elongation"/>
    <property type="evidence" value="ECO:0007669"/>
    <property type="project" value="InterPro"/>
</dbReference>
<dbReference type="InterPro" id="IPR041977">
    <property type="entry name" value="KOW_Spt5_4"/>
</dbReference>
<evidence type="ECO:0000256" key="2">
    <source>
        <dbReference type="ARBA" id="ARBA00006956"/>
    </source>
</evidence>
<dbReference type="CDD" id="cd06082">
    <property type="entry name" value="KOW_Spt5_2"/>
    <property type="match status" value="1"/>
</dbReference>
<dbReference type="Proteomes" id="UP000886523">
    <property type="component" value="Unassembled WGS sequence"/>
</dbReference>
<dbReference type="InterPro" id="IPR014722">
    <property type="entry name" value="Rib_uL2_dom2"/>
</dbReference>
<gene>
    <name evidence="12" type="ORF">BS47DRAFT_1391229</name>
</gene>
<dbReference type="PIRSF" id="PIRSF036945">
    <property type="entry name" value="Spt5"/>
    <property type="match status" value="1"/>
</dbReference>
<feature type="domain" description="KOW" evidence="11">
    <location>
        <begin position="274"/>
        <end position="301"/>
    </location>
</feature>
<dbReference type="InterPro" id="IPR041973">
    <property type="entry name" value="KOW_Spt5_1"/>
</dbReference>
<evidence type="ECO:0000259" key="11">
    <source>
        <dbReference type="SMART" id="SM00739"/>
    </source>
</evidence>
<dbReference type="InterPro" id="IPR041976">
    <property type="entry name" value="KOW_Spt5_3"/>
</dbReference>
<feature type="domain" description="KOW" evidence="11">
    <location>
        <begin position="435"/>
        <end position="462"/>
    </location>
</feature>
<keyword evidence="13" id="KW-1185">Reference proteome</keyword>
<dbReference type="InterPro" id="IPR057936">
    <property type="entry name" value="KOWx_Spt5"/>
</dbReference>
<comment type="subunit">
    <text evidence="7">Component of the SPT4-SPT5 complex. Interacts with RNA polymerase II.</text>
</comment>
<dbReference type="InterPro" id="IPR022581">
    <property type="entry name" value="Spt5_N"/>
</dbReference>
<evidence type="ECO:0000256" key="4">
    <source>
        <dbReference type="ARBA" id="ARBA00023163"/>
    </source>
</evidence>
<dbReference type="PANTHER" id="PTHR11125:SF7">
    <property type="entry name" value="TRANSCRIPTION ELONGATION FACTOR SPT5"/>
    <property type="match status" value="1"/>
</dbReference>
<dbReference type="PANTHER" id="PTHR11125">
    <property type="entry name" value="SUPPRESSOR OF TY 5"/>
    <property type="match status" value="1"/>
</dbReference>
<dbReference type="Pfam" id="PF23284">
    <property type="entry name" value="KOW2_Spt5"/>
    <property type="match status" value="1"/>
</dbReference>
<feature type="region of interest" description="Disordered" evidence="9">
    <location>
        <begin position="1"/>
        <end position="117"/>
    </location>
</feature>
<dbReference type="Pfam" id="PF23037">
    <property type="entry name" value="KOWx_SPT5"/>
    <property type="match status" value="1"/>
</dbReference>
<dbReference type="InterPro" id="IPR017071">
    <property type="entry name" value="TF_Spt5_eukaryote"/>
</dbReference>
<comment type="subcellular location">
    <subcellularLocation>
        <location evidence="1 8">Nucleus</location>
    </subcellularLocation>
</comment>
<dbReference type="Pfam" id="PF23291">
    <property type="entry name" value="KOW4_SPT5"/>
    <property type="match status" value="1"/>
</dbReference>
<dbReference type="GO" id="GO:0032044">
    <property type="term" value="C:DSIF complex"/>
    <property type="evidence" value="ECO:0007669"/>
    <property type="project" value="TreeGrafter"/>
</dbReference>
<dbReference type="Pfam" id="PF11942">
    <property type="entry name" value="Spt5_N"/>
    <property type="match status" value="1"/>
</dbReference>
<dbReference type="EMBL" id="MU128945">
    <property type="protein sequence ID" value="KAF9515907.1"/>
    <property type="molecule type" value="Genomic_DNA"/>
</dbReference>